<name>A0A369N3E2_EGGLN</name>
<accession>A0A369N3E2</accession>
<feature type="transmembrane region" description="Helical" evidence="4">
    <location>
        <begin position="274"/>
        <end position="297"/>
    </location>
</feature>
<dbReference type="PRINTS" id="PR00038">
    <property type="entry name" value="HTHLUXR"/>
</dbReference>
<dbReference type="CDD" id="cd06170">
    <property type="entry name" value="LuxR_C_like"/>
    <property type="match status" value="1"/>
</dbReference>
<dbReference type="InterPro" id="IPR016032">
    <property type="entry name" value="Sig_transdc_resp-reg_C-effctor"/>
</dbReference>
<keyword evidence="4" id="KW-0472">Membrane</keyword>
<dbReference type="GO" id="GO:0003677">
    <property type="term" value="F:DNA binding"/>
    <property type="evidence" value="ECO:0007669"/>
    <property type="project" value="UniProtKB-KW"/>
</dbReference>
<dbReference type="InterPro" id="IPR000792">
    <property type="entry name" value="Tscrpt_reg_LuxR_C"/>
</dbReference>
<sequence>MTCSLRFAYGVVRLVIPWFATEPRGDRMADVRKAEYEEQASPLTEQWPYLRFLGLGAWWAWIWLCYNSTEIVRMFPAGDQTSNVLQMYLFSTLGIAAAMFLAAFAWKRVTALVDKRAVVVGFGAFAGLSTILLGFSVVMGAGVFFFLAAVFTGIGTSFLCLKVGRIYGSVSLGDSLTAGAISLVFASLLYFVGVGIPSELRLFYLAALPLISALLLVMGAADPFPSAMSGAGENLDRRSPERRVYRKLVCASALVALTAGIGKGVSSALVPTEVFAREGAVIVLCVGVIGVLIAYVVNRGDAVRGARQVYSGLMVLGVAMMLATCFGFDIAFLSVGKESLWLVFSCFMAYLAFRYDFSPVRIFAIGQGVYFLASTVGWAGGAALAPYYGDVMVRMGVGIGLTFMVIVVLVYVFPEIDLKRVMAWSVDGDRVGHAATQGAGTPAGASAAAAPSGATAPAVGIGRATDARYGLSARELEILDLFAQGRSANWIADNLTISKNTVRSHLRAIYTKLDVHTRQELLDFLGD</sequence>
<protein>
    <recommendedName>
        <fullName evidence="5">HTH luxR-type domain-containing protein</fullName>
    </recommendedName>
</protein>
<proteinExistence type="predicted"/>
<dbReference type="PANTHER" id="PTHR44688">
    <property type="entry name" value="DNA-BINDING TRANSCRIPTIONAL ACTIVATOR DEVR_DOSR"/>
    <property type="match status" value="1"/>
</dbReference>
<evidence type="ECO:0000256" key="2">
    <source>
        <dbReference type="ARBA" id="ARBA00023125"/>
    </source>
</evidence>
<dbReference type="InterPro" id="IPR036388">
    <property type="entry name" value="WH-like_DNA-bd_sf"/>
</dbReference>
<feature type="transmembrane region" description="Helical" evidence="4">
    <location>
        <begin position="202"/>
        <end position="224"/>
    </location>
</feature>
<keyword evidence="2" id="KW-0238">DNA-binding</keyword>
<feature type="transmembrane region" description="Helical" evidence="4">
    <location>
        <begin position="339"/>
        <end position="357"/>
    </location>
</feature>
<dbReference type="Pfam" id="PF00196">
    <property type="entry name" value="GerE"/>
    <property type="match status" value="1"/>
</dbReference>
<keyword evidence="4" id="KW-0812">Transmembrane</keyword>
<gene>
    <name evidence="6" type="ORF">C1871_09930</name>
</gene>
<dbReference type="SMART" id="SM00421">
    <property type="entry name" value="HTH_LUXR"/>
    <property type="match status" value="1"/>
</dbReference>
<evidence type="ECO:0000259" key="5">
    <source>
        <dbReference type="PROSITE" id="PS50043"/>
    </source>
</evidence>
<dbReference type="EMBL" id="PPTY01000017">
    <property type="protein sequence ID" value="RDB84331.1"/>
    <property type="molecule type" value="Genomic_DNA"/>
</dbReference>
<feature type="transmembrane region" description="Helical" evidence="4">
    <location>
        <begin position="144"/>
        <end position="164"/>
    </location>
</feature>
<comment type="caution">
    <text evidence="6">The sequence shown here is derived from an EMBL/GenBank/DDBJ whole genome shotgun (WGS) entry which is preliminary data.</text>
</comment>
<feature type="transmembrane region" description="Helical" evidence="4">
    <location>
        <begin position="118"/>
        <end position="138"/>
    </location>
</feature>
<evidence type="ECO:0000256" key="1">
    <source>
        <dbReference type="ARBA" id="ARBA00023015"/>
    </source>
</evidence>
<keyword evidence="3" id="KW-0804">Transcription</keyword>
<evidence type="ECO:0000313" key="7">
    <source>
        <dbReference type="Proteomes" id="UP000253857"/>
    </source>
</evidence>
<dbReference type="PANTHER" id="PTHR44688:SF16">
    <property type="entry name" value="DNA-BINDING TRANSCRIPTIONAL ACTIVATOR DEVR_DOSR"/>
    <property type="match status" value="1"/>
</dbReference>
<feature type="transmembrane region" description="Helical" evidence="4">
    <location>
        <begin position="309"/>
        <end position="333"/>
    </location>
</feature>
<feature type="transmembrane region" description="Helical" evidence="4">
    <location>
        <begin position="244"/>
        <end position="262"/>
    </location>
</feature>
<feature type="transmembrane region" description="Helical" evidence="4">
    <location>
        <begin position="395"/>
        <end position="413"/>
    </location>
</feature>
<dbReference type="GO" id="GO:0006355">
    <property type="term" value="P:regulation of DNA-templated transcription"/>
    <property type="evidence" value="ECO:0007669"/>
    <property type="project" value="InterPro"/>
</dbReference>
<feature type="transmembrane region" description="Helical" evidence="4">
    <location>
        <begin position="86"/>
        <end position="106"/>
    </location>
</feature>
<feature type="transmembrane region" description="Helical" evidence="4">
    <location>
        <begin position="369"/>
        <end position="389"/>
    </location>
</feature>
<feature type="transmembrane region" description="Helical" evidence="4">
    <location>
        <begin position="49"/>
        <end position="66"/>
    </location>
</feature>
<feature type="domain" description="HTH luxR-type" evidence="5">
    <location>
        <begin position="464"/>
        <end position="527"/>
    </location>
</feature>
<organism evidence="6 7">
    <name type="scientific">Eggerthella lenta</name>
    <name type="common">Eubacterium lentum</name>
    <dbReference type="NCBI Taxonomy" id="84112"/>
    <lineage>
        <taxon>Bacteria</taxon>
        <taxon>Bacillati</taxon>
        <taxon>Actinomycetota</taxon>
        <taxon>Coriobacteriia</taxon>
        <taxon>Eggerthellales</taxon>
        <taxon>Eggerthellaceae</taxon>
        <taxon>Eggerthella</taxon>
    </lineage>
</organism>
<keyword evidence="4" id="KW-1133">Transmembrane helix</keyword>
<feature type="transmembrane region" description="Helical" evidence="4">
    <location>
        <begin position="176"/>
        <end position="196"/>
    </location>
</feature>
<dbReference type="PROSITE" id="PS50043">
    <property type="entry name" value="HTH_LUXR_2"/>
    <property type="match status" value="1"/>
</dbReference>
<dbReference type="Proteomes" id="UP000253857">
    <property type="component" value="Unassembled WGS sequence"/>
</dbReference>
<reference evidence="6 7" key="1">
    <citation type="journal article" date="2018" name="Elife">
        <title>Discovery and characterization of a prevalent human gut bacterial enzyme sufficient for the inactivation of a family of plant toxins.</title>
        <authorList>
            <person name="Koppel N."/>
            <person name="Bisanz J.E."/>
            <person name="Pandelia M.E."/>
            <person name="Turnbaugh P.J."/>
            <person name="Balskus E.P."/>
        </authorList>
    </citation>
    <scope>NUCLEOTIDE SEQUENCE [LARGE SCALE GENOMIC DNA]</scope>
    <source>
        <strain evidence="6 7">FAA1-1-60AUCSF</strain>
    </source>
</reference>
<dbReference type="AlphaFoldDB" id="A0A369N3E2"/>
<dbReference type="Gene3D" id="1.10.10.10">
    <property type="entry name" value="Winged helix-like DNA-binding domain superfamily/Winged helix DNA-binding domain"/>
    <property type="match status" value="1"/>
</dbReference>
<evidence type="ECO:0000313" key="6">
    <source>
        <dbReference type="EMBL" id="RDB84331.1"/>
    </source>
</evidence>
<evidence type="ECO:0000256" key="4">
    <source>
        <dbReference type="SAM" id="Phobius"/>
    </source>
</evidence>
<keyword evidence="1" id="KW-0805">Transcription regulation</keyword>
<dbReference type="PROSITE" id="PS00622">
    <property type="entry name" value="HTH_LUXR_1"/>
    <property type="match status" value="1"/>
</dbReference>
<evidence type="ECO:0000256" key="3">
    <source>
        <dbReference type="ARBA" id="ARBA00023163"/>
    </source>
</evidence>
<dbReference type="SUPFAM" id="SSF46894">
    <property type="entry name" value="C-terminal effector domain of the bipartite response regulators"/>
    <property type="match status" value="1"/>
</dbReference>